<keyword evidence="2" id="KW-0479">Metal-binding</keyword>
<dbReference type="InterPro" id="IPR036663">
    <property type="entry name" value="Fumarylacetoacetase_C_sf"/>
</dbReference>
<dbReference type="SUPFAM" id="SSF56529">
    <property type="entry name" value="FAH"/>
    <property type="match status" value="1"/>
</dbReference>
<evidence type="ECO:0000313" key="4">
    <source>
        <dbReference type="EMBL" id="MCV7228042.1"/>
    </source>
</evidence>
<name>A0ABT3CF68_9MYCO</name>
<dbReference type="RefSeq" id="WP_264069096.1">
    <property type="nucleotide sequence ID" value="NZ_JACKTY010000031.1"/>
</dbReference>
<organism evidence="4 5">
    <name type="scientific">Mycolicibacterium komossense</name>
    <dbReference type="NCBI Taxonomy" id="1779"/>
    <lineage>
        <taxon>Bacteria</taxon>
        <taxon>Bacillati</taxon>
        <taxon>Actinomycetota</taxon>
        <taxon>Actinomycetes</taxon>
        <taxon>Mycobacteriales</taxon>
        <taxon>Mycobacteriaceae</taxon>
        <taxon>Mycolicibacterium</taxon>
    </lineage>
</organism>
<evidence type="ECO:0000313" key="5">
    <source>
        <dbReference type="Proteomes" id="UP001526201"/>
    </source>
</evidence>
<dbReference type="GO" id="GO:0016787">
    <property type="term" value="F:hydrolase activity"/>
    <property type="evidence" value="ECO:0007669"/>
    <property type="project" value="UniProtKB-KW"/>
</dbReference>
<dbReference type="InterPro" id="IPR011234">
    <property type="entry name" value="Fumarylacetoacetase-like_C"/>
</dbReference>
<comment type="similarity">
    <text evidence="1">Belongs to the FAH family.</text>
</comment>
<evidence type="ECO:0000256" key="1">
    <source>
        <dbReference type="ARBA" id="ARBA00010211"/>
    </source>
</evidence>
<dbReference type="Proteomes" id="UP001526201">
    <property type="component" value="Unassembled WGS sequence"/>
</dbReference>
<comment type="caution">
    <text evidence="4">The sequence shown here is derived from an EMBL/GenBank/DDBJ whole genome shotgun (WGS) entry which is preliminary data.</text>
</comment>
<keyword evidence="4" id="KW-0378">Hydrolase</keyword>
<gene>
    <name evidence="4" type="ORF">H7J73_18675</name>
</gene>
<accession>A0ABT3CF68</accession>
<evidence type="ECO:0000256" key="2">
    <source>
        <dbReference type="ARBA" id="ARBA00022723"/>
    </source>
</evidence>
<dbReference type="EMBL" id="JACKTY010000031">
    <property type="protein sequence ID" value="MCV7228042.1"/>
    <property type="molecule type" value="Genomic_DNA"/>
</dbReference>
<dbReference type="Gene3D" id="3.90.850.10">
    <property type="entry name" value="Fumarylacetoacetase-like, C-terminal domain"/>
    <property type="match status" value="1"/>
</dbReference>
<evidence type="ECO:0000259" key="3">
    <source>
        <dbReference type="Pfam" id="PF01557"/>
    </source>
</evidence>
<dbReference type="PANTHER" id="PTHR42796:SF4">
    <property type="entry name" value="FUMARYLACETOACETATE HYDROLASE DOMAIN-CONTAINING PROTEIN 2A"/>
    <property type="match status" value="1"/>
</dbReference>
<proteinExistence type="inferred from homology"/>
<dbReference type="InterPro" id="IPR051121">
    <property type="entry name" value="FAH"/>
</dbReference>
<feature type="domain" description="Fumarylacetoacetase-like C-terminal" evidence="3">
    <location>
        <begin position="73"/>
        <end position="279"/>
    </location>
</feature>
<dbReference type="Pfam" id="PF01557">
    <property type="entry name" value="FAA_hydrolase"/>
    <property type="match status" value="1"/>
</dbReference>
<dbReference type="PANTHER" id="PTHR42796">
    <property type="entry name" value="FUMARYLACETOACETATE HYDROLASE DOMAIN-CONTAINING PROTEIN 2A-RELATED"/>
    <property type="match status" value="1"/>
</dbReference>
<protein>
    <submittedName>
        <fullName evidence="4">Fumarylacetoacetate hydrolase family protein</fullName>
    </submittedName>
</protein>
<reference evidence="4 5" key="1">
    <citation type="journal article" date="2022" name="BMC Genomics">
        <title>Comparative genome analysis of mycobacteria focusing on tRNA and non-coding RNA.</title>
        <authorList>
            <person name="Behra P.R.K."/>
            <person name="Pettersson B.M.F."/>
            <person name="Ramesh M."/>
            <person name="Das S."/>
            <person name="Dasgupta S."/>
            <person name="Kirsebom L.A."/>
        </authorList>
    </citation>
    <scope>NUCLEOTIDE SEQUENCE [LARGE SCALE GENOMIC DNA]</scope>
    <source>
        <strain evidence="4 5">DSM 44078</strain>
    </source>
</reference>
<keyword evidence="5" id="KW-1185">Reference proteome</keyword>
<sequence>MRIANLNGRLHILTADGGIDVESASKGVFSADPQAIYARWREFRDWATGAELTATVAVDLNALGPPAPRPPQVLAVGLNYREHAIEAGLDIPDEPVVFTKFPSCLTGPASDVAVEPGSWTDWEVELVAVISQRAEHVPAEDAWNYVAGLTVGQDISDRLLQFRGPQPQQFDLGKSRPGFGPTGPWIVTPDELSDPDDLTITCTLDDEQMQKASTKDMIFSIPQIVARLSTILPLLPGDVIFTGTPAGIGATMNPPRWLTPGQTLTSHVEGIGEMHNHIVSTSAHSPARSP</sequence>